<dbReference type="InterPro" id="IPR018062">
    <property type="entry name" value="HTH_AraC-typ_CS"/>
</dbReference>
<dbReference type="AlphaFoldDB" id="A0A3D9KH83"/>
<dbReference type="SMART" id="SM00342">
    <property type="entry name" value="HTH_ARAC"/>
    <property type="match status" value="1"/>
</dbReference>
<dbReference type="InterPro" id="IPR020449">
    <property type="entry name" value="Tscrpt_reg_AraC-type_HTH"/>
</dbReference>
<evidence type="ECO:0000256" key="3">
    <source>
        <dbReference type="ARBA" id="ARBA00023163"/>
    </source>
</evidence>
<sequence length="289" mass="32989">MLKTHYGFRYKDPDDSLMVIRGIGWESTSNEDYRWDGWTRGDKFVAFQYTLSGEGHLIYDGKHYAVPPGHGFFVRIPDRHCYYYQSDSRTPWEFVFLTAEGSHVFSYWNEIVEKNGPVVALDPSSKPIAMLLEMMRGADDRTLTDKYEISVRLYEWIVSCLRALEGKREIERSVPDAVEKARAFMESRYHLPLTLEDIAAAAGASKYHFCRQYVKYAGMTPVQHLSRIRIAEASRMLRETNASIASIAVAAGFDNGSYFGKVFRKLTGISPQQYRDGSDGSPAKPIFVE</sequence>
<evidence type="ECO:0000256" key="1">
    <source>
        <dbReference type="ARBA" id="ARBA00023015"/>
    </source>
</evidence>
<protein>
    <submittedName>
        <fullName evidence="5">AraC-like DNA-binding protein</fullName>
    </submittedName>
</protein>
<dbReference type="PROSITE" id="PS00041">
    <property type="entry name" value="HTH_ARAC_FAMILY_1"/>
    <property type="match status" value="1"/>
</dbReference>
<proteinExistence type="predicted"/>
<dbReference type="GO" id="GO:0043565">
    <property type="term" value="F:sequence-specific DNA binding"/>
    <property type="evidence" value="ECO:0007669"/>
    <property type="project" value="InterPro"/>
</dbReference>
<dbReference type="InterPro" id="IPR003313">
    <property type="entry name" value="AraC-bd"/>
</dbReference>
<dbReference type="InterPro" id="IPR037923">
    <property type="entry name" value="HTH-like"/>
</dbReference>
<dbReference type="PANTHER" id="PTHR43280:SF28">
    <property type="entry name" value="HTH-TYPE TRANSCRIPTIONAL ACTIVATOR RHAS"/>
    <property type="match status" value="1"/>
</dbReference>
<dbReference type="PANTHER" id="PTHR43280">
    <property type="entry name" value="ARAC-FAMILY TRANSCRIPTIONAL REGULATOR"/>
    <property type="match status" value="1"/>
</dbReference>
<organism evidence="5 6">
    <name type="scientific">Cohnella phaseoli</name>
    <dbReference type="NCBI Taxonomy" id="456490"/>
    <lineage>
        <taxon>Bacteria</taxon>
        <taxon>Bacillati</taxon>
        <taxon>Bacillota</taxon>
        <taxon>Bacilli</taxon>
        <taxon>Bacillales</taxon>
        <taxon>Paenibacillaceae</taxon>
        <taxon>Cohnella</taxon>
    </lineage>
</organism>
<evidence type="ECO:0000256" key="2">
    <source>
        <dbReference type="ARBA" id="ARBA00023125"/>
    </source>
</evidence>
<keyword evidence="1" id="KW-0805">Transcription regulation</keyword>
<dbReference type="EMBL" id="QRDZ01000004">
    <property type="protein sequence ID" value="RED85507.1"/>
    <property type="molecule type" value="Genomic_DNA"/>
</dbReference>
<gene>
    <name evidence="5" type="ORF">DFP98_104212</name>
</gene>
<dbReference type="OrthoDB" id="2237754at2"/>
<dbReference type="PROSITE" id="PS01124">
    <property type="entry name" value="HTH_ARAC_FAMILY_2"/>
    <property type="match status" value="1"/>
</dbReference>
<feature type="domain" description="HTH araC/xylS-type" evidence="4">
    <location>
        <begin position="179"/>
        <end position="277"/>
    </location>
</feature>
<dbReference type="Pfam" id="PF12833">
    <property type="entry name" value="HTH_18"/>
    <property type="match status" value="1"/>
</dbReference>
<evidence type="ECO:0000313" key="5">
    <source>
        <dbReference type="EMBL" id="RED85507.1"/>
    </source>
</evidence>
<dbReference type="InterPro" id="IPR018060">
    <property type="entry name" value="HTH_AraC"/>
</dbReference>
<dbReference type="SUPFAM" id="SSF46689">
    <property type="entry name" value="Homeodomain-like"/>
    <property type="match status" value="2"/>
</dbReference>
<dbReference type="GO" id="GO:0003700">
    <property type="term" value="F:DNA-binding transcription factor activity"/>
    <property type="evidence" value="ECO:0007669"/>
    <property type="project" value="InterPro"/>
</dbReference>
<dbReference type="InterPro" id="IPR009057">
    <property type="entry name" value="Homeodomain-like_sf"/>
</dbReference>
<name>A0A3D9KH83_9BACL</name>
<keyword evidence="3" id="KW-0804">Transcription</keyword>
<reference evidence="5 6" key="1">
    <citation type="submission" date="2018-07" db="EMBL/GenBank/DDBJ databases">
        <title>Genomic Encyclopedia of Type Strains, Phase III (KMG-III): the genomes of soil and plant-associated and newly described type strains.</title>
        <authorList>
            <person name="Whitman W."/>
        </authorList>
    </citation>
    <scope>NUCLEOTIDE SEQUENCE [LARGE SCALE GENOMIC DNA]</scope>
    <source>
        <strain evidence="5 6">CECT 7287</strain>
    </source>
</reference>
<dbReference type="Gene3D" id="1.10.10.60">
    <property type="entry name" value="Homeodomain-like"/>
    <property type="match status" value="2"/>
</dbReference>
<dbReference type="SUPFAM" id="SSF51215">
    <property type="entry name" value="Regulatory protein AraC"/>
    <property type="match status" value="1"/>
</dbReference>
<keyword evidence="6" id="KW-1185">Reference proteome</keyword>
<dbReference type="Proteomes" id="UP000256977">
    <property type="component" value="Unassembled WGS sequence"/>
</dbReference>
<evidence type="ECO:0000313" key="6">
    <source>
        <dbReference type="Proteomes" id="UP000256977"/>
    </source>
</evidence>
<keyword evidence="2 5" id="KW-0238">DNA-binding</keyword>
<dbReference type="RefSeq" id="WP_116059928.1">
    <property type="nucleotide sequence ID" value="NZ_QRDZ01000004.1"/>
</dbReference>
<dbReference type="PRINTS" id="PR00032">
    <property type="entry name" value="HTHARAC"/>
</dbReference>
<evidence type="ECO:0000259" key="4">
    <source>
        <dbReference type="PROSITE" id="PS01124"/>
    </source>
</evidence>
<comment type="caution">
    <text evidence="5">The sequence shown here is derived from an EMBL/GenBank/DDBJ whole genome shotgun (WGS) entry which is preliminary data.</text>
</comment>
<accession>A0A3D9KH83</accession>
<dbReference type="Pfam" id="PF02311">
    <property type="entry name" value="AraC_binding"/>
    <property type="match status" value="1"/>
</dbReference>